<comment type="similarity">
    <text evidence="9">Belongs to the TRAFAC class myosin-kinesin ATPase superfamily. Kinesin family. KIN-5/BimC subfamily.</text>
</comment>
<keyword evidence="8" id="KW-0206">Cytoskeleton</keyword>
<evidence type="ECO:0000256" key="3">
    <source>
        <dbReference type="ARBA" id="ARBA00022553"/>
    </source>
</evidence>
<feature type="region of interest" description="Disordered" evidence="12">
    <location>
        <begin position="892"/>
        <end position="913"/>
    </location>
</feature>
<dbReference type="Pfam" id="PF00225">
    <property type="entry name" value="Kinesin"/>
    <property type="match status" value="1"/>
</dbReference>
<comment type="subcellular location">
    <subcellularLocation>
        <location evidence="1">Cytoplasm</location>
        <location evidence="1">Cytoskeleton</location>
    </subcellularLocation>
</comment>
<evidence type="ECO:0000256" key="10">
    <source>
        <dbReference type="PROSITE-ProRule" id="PRU00283"/>
    </source>
</evidence>
<dbReference type="Proteomes" id="UP000279259">
    <property type="component" value="Unassembled WGS sequence"/>
</dbReference>
<evidence type="ECO:0000313" key="15">
    <source>
        <dbReference type="Proteomes" id="UP000279259"/>
    </source>
</evidence>
<dbReference type="EMBL" id="RSCD01000019">
    <property type="protein sequence ID" value="RSH85668.1"/>
    <property type="molecule type" value="Genomic_DNA"/>
</dbReference>
<dbReference type="FunFam" id="3.40.850.10:FF:000019">
    <property type="entry name" value="Kinesin-like protein KIN-5D"/>
    <property type="match status" value="1"/>
</dbReference>
<evidence type="ECO:0000256" key="12">
    <source>
        <dbReference type="SAM" id="MobiDB-lite"/>
    </source>
</evidence>
<feature type="domain" description="Kinesin motor" evidence="13">
    <location>
        <begin position="1"/>
        <end position="245"/>
    </location>
</feature>
<keyword evidence="6 11" id="KW-0067">ATP-binding</keyword>
<evidence type="ECO:0000256" key="2">
    <source>
        <dbReference type="ARBA" id="ARBA00022490"/>
    </source>
</evidence>
<dbReference type="STRING" id="1890683.A0A427Y3L0"/>
<dbReference type="GO" id="GO:0008017">
    <property type="term" value="F:microtubule binding"/>
    <property type="evidence" value="ECO:0007669"/>
    <property type="project" value="InterPro"/>
</dbReference>
<keyword evidence="2" id="KW-0963">Cytoplasm</keyword>
<dbReference type="GO" id="GO:0005524">
    <property type="term" value="F:ATP binding"/>
    <property type="evidence" value="ECO:0007669"/>
    <property type="project" value="UniProtKB-KW"/>
</dbReference>
<dbReference type="GO" id="GO:0005876">
    <property type="term" value="C:spindle microtubule"/>
    <property type="evidence" value="ECO:0007669"/>
    <property type="project" value="TreeGrafter"/>
</dbReference>
<dbReference type="SUPFAM" id="SSF52540">
    <property type="entry name" value="P-loop containing nucleoside triphosphate hydrolases"/>
    <property type="match status" value="1"/>
</dbReference>
<dbReference type="InterPro" id="IPR025901">
    <property type="entry name" value="Kinesin-assoc_MT-bd_dom"/>
</dbReference>
<accession>A0A427Y3L0</accession>
<evidence type="ECO:0000256" key="4">
    <source>
        <dbReference type="ARBA" id="ARBA00022701"/>
    </source>
</evidence>
<keyword evidence="3" id="KW-0597">Phosphoprotein</keyword>
<organism evidence="14 15">
    <name type="scientific">Saitozyma podzolica</name>
    <dbReference type="NCBI Taxonomy" id="1890683"/>
    <lineage>
        <taxon>Eukaryota</taxon>
        <taxon>Fungi</taxon>
        <taxon>Dikarya</taxon>
        <taxon>Basidiomycota</taxon>
        <taxon>Agaricomycotina</taxon>
        <taxon>Tremellomycetes</taxon>
        <taxon>Tremellales</taxon>
        <taxon>Trimorphomycetaceae</taxon>
        <taxon>Saitozyma</taxon>
    </lineage>
</organism>
<evidence type="ECO:0000256" key="9">
    <source>
        <dbReference type="ARBA" id="ARBA00034704"/>
    </source>
</evidence>
<evidence type="ECO:0000256" key="1">
    <source>
        <dbReference type="ARBA" id="ARBA00004245"/>
    </source>
</evidence>
<dbReference type="InterPro" id="IPR036961">
    <property type="entry name" value="Kinesin_motor_dom_sf"/>
</dbReference>
<evidence type="ECO:0000256" key="11">
    <source>
        <dbReference type="RuleBase" id="RU000394"/>
    </source>
</evidence>
<keyword evidence="5 11" id="KW-0547">Nucleotide-binding</keyword>
<evidence type="ECO:0000259" key="13">
    <source>
        <dbReference type="PROSITE" id="PS50067"/>
    </source>
</evidence>
<sequence>MQGDLELSPLSAPKDSAGIVPRVLHRLFSLLESGSIAEYSVKCSYVELYNEELRDLLSTEYTTDKSQVTGLKLYEDGKKGVMIQGLEETGVRNLKEALAMLNKGCQRRQVAETKMNTDRSHTIFTLTVHVKETSVTGGEDLLRIGKFNLVDLAGSEAIGRSGATDKRAREAGMINQSLLTLGRVISALVEKSSHIPYRESKLTRLLQDSLGGRTKTCIVATVSPTRSNMEETLSTLDYAIRAKSIRNRPELNAHLTKAGLLKEYIGDIERLKQEVLAAREKNGVYIPEDQWREMHEAQAKQKSDYEEAKLRASSATIELETKKKEFEQLTGQFILTTEELERTKEAERQLGVMIEETKAQLEIVRLRLEEERVVSEAFQAGETRLHGVAGQLRTVANESVSDVGGLFDKLGSRIQRRRGDDIRQRPAGALGRAPTRSRTFPDASGGVWSDAQERAGEACRTSRSDIAALDASFASFSELTKSLGRSIEQGKADAATTNESIRKVSDEVQASVRQWAATVGERSGKMVEDLLEHQQGHLSMVSVLDDCADGSHLDAETEAHARAQERSKQMADQEISRLRAQNVLLAKLLGEEKAKTARLRTELIGNLTNLIVGFTDAQDASWSEVVDKVQVANEQGVGEMERWIGQAEEVHAESSRRTENMRGELVMAERTATSQREAGVSALRDVSEGMRTRLEEYGAETQGMATSQVEAVDGFCGKMGSTAVEDERAQKQSKRLGALFKSASETHNASRSRAAATADAIDGVSSALLEGHASSSETFTATHSAASSTLSNMLDTTAEFLSNGILEDVPTGVTPRKKSWSVTQSWQRTQPRDALIEAFRRRQGGDATTGVSAPVEIDAEVEQENTLPTVASSESISSAIDEVKVNPLSLSTSQIRPPKSKLAQVTGRKTSAGDEKMQMAILGEGGVNVPRRVKRQA</sequence>
<reference evidence="14 15" key="1">
    <citation type="submission" date="2018-11" db="EMBL/GenBank/DDBJ databases">
        <title>Genome sequence of Saitozyma podzolica DSM 27192.</title>
        <authorList>
            <person name="Aliyu H."/>
            <person name="Gorte O."/>
            <person name="Ochsenreither K."/>
        </authorList>
    </citation>
    <scope>NUCLEOTIDE SEQUENCE [LARGE SCALE GENOMIC DNA]</scope>
    <source>
        <strain evidence="14 15">DSM 27192</strain>
    </source>
</reference>
<name>A0A427Y3L0_9TREE</name>
<dbReference type="OrthoDB" id="3176171at2759"/>
<dbReference type="GO" id="GO:0005634">
    <property type="term" value="C:nucleus"/>
    <property type="evidence" value="ECO:0007669"/>
    <property type="project" value="TreeGrafter"/>
</dbReference>
<evidence type="ECO:0000313" key="14">
    <source>
        <dbReference type="EMBL" id="RSH85668.1"/>
    </source>
</evidence>
<comment type="caution">
    <text evidence="10">Lacks conserved residue(s) required for the propagation of feature annotation.</text>
</comment>
<evidence type="ECO:0000256" key="5">
    <source>
        <dbReference type="ARBA" id="ARBA00022741"/>
    </source>
</evidence>
<evidence type="ECO:0000256" key="6">
    <source>
        <dbReference type="ARBA" id="ARBA00022840"/>
    </source>
</evidence>
<dbReference type="InterPro" id="IPR027417">
    <property type="entry name" value="P-loop_NTPase"/>
</dbReference>
<dbReference type="InterPro" id="IPR001752">
    <property type="entry name" value="Kinesin_motor_dom"/>
</dbReference>
<dbReference type="InterPro" id="IPR047149">
    <property type="entry name" value="KIF11-like"/>
</dbReference>
<dbReference type="PROSITE" id="PS00411">
    <property type="entry name" value="KINESIN_MOTOR_1"/>
    <property type="match status" value="1"/>
</dbReference>
<dbReference type="GO" id="GO:0000073">
    <property type="term" value="P:initial mitotic spindle pole body separation"/>
    <property type="evidence" value="ECO:0007669"/>
    <property type="project" value="TreeGrafter"/>
</dbReference>
<proteinExistence type="inferred from homology"/>
<protein>
    <recommendedName>
        <fullName evidence="11">Kinesin-like protein</fullName>
    </recommendedName>
</protein>
<dbReference type="InterPro" id="IPR019821">
    <property type="entry name" value="Kinesin_motor_CS"/>
</dbReference>
<gene>
    <name evidence="14" type="primary">CIN8_2</name>
    <name evidence="14" type="ORF">EHS25_003809</name>
</gene>
<dbReference type="GO" id="GO:0007018">
    <property type="term" value="P:microtubule-based movement"/>
    <property type="evidence" value="ECO:0007669"/>
    <property type="project" value="InterPro"/>
</dbReference>
<dbReference type="GO" id="GO:0008574">
    <property type="term" value="F:plus-end-directed microtubule motor activity"/>
    <property type="evidence" value="ECO:0007669"/>
    <property type="project" value="TreeGrafter"/>
</dbReference>
<dbReference type="GO" id="GO:0072686">
    <property type="term" value="C:mitotic spindle"/>
    <property type="evidence" value="ECO:0007669"/>
    <property type="project" value="TreeGrafter"/>
</dbReference>
<feature type="region of interest" description="Disordered" evidence="12">
    <location>
        <begin position="418"/>
        <end position="448"/>
    </location>
</feature>
<dbReference type="PANTHER" id="PTHR47970">
    <property type="entry name" value="KINESIN-LIKE PROTEIN KIF11"/>
    <property type="match status" value="1"/>
</dbReference>
<dbReference type="AlphaFoldDB" id="A0A427Y3L0"/>
<dbReference type="Gene3D" id="3.40.850.10">
    <property type="entry name" value="Kinesin motor domain"/>
    <property type="match status" value="1"/>
</dbReference>
<keyword evidence="7 11" id="KW-0505">Motor protein</keyword>
<dbReference type="Pfam" id="PF13931">
    <property type="entry name" value="Microtub_bind"/>
    <property type="match status" value="1"/>
</dbReference>
<dbReference type="PRINTS" id="PR00380">
    <property type="entry name" value="KINESINHEAVY"/>
</dbReference>
<evidence type="ECO:0000256" key="7">
    <source>
        <dbReference type="ARBA" id="ARBA00023175"/>
    </source>
</evidence>
<dbReference type="PROSITE" id="PS50067">
    <property type="entry name" value="KINESIN_MOTOR_2"/>
    <property type="match status" value="1"/>
</dbReference>
<keyword evidence="15" id="KW-1185">Reference proteome</keyword>
<keyword evidence="4 11" id="KW-0493">Microtubule</keyword>
<dbReference type="SMART" id="SM00129">
    <property type="entry name" value="KISc"/>
    <property type="match status" value="1"/>
</dbReference>
<comment type="caution">
    <text evidence="14">The sequence shown here is derived from an EMBL/GenBank/DDBJ whole genome shotgun (WGS) entry which is preliminary data.</text>
</comment>
<evidence type="ECO:0000256" key="8">
    <source>
        <dbReference type="ARBA" id="ARBA00023212"/>
    </source>
</evidence>
<dbReference type="PANTHER" id="PTHR47970:SF12">
    <property type="entry name" value="KINESIN FAMILY MEMBER 11"/>
    <property type="match status" value="1"/>
</dbReference>